<dbReference type="OrthoDB" id="127249at2759"/>
<dbReference type="EMBL" id="NBNE01009590">
    <property type="protein sequence ID" value="OWY98247.1"/>
    <property type="molecule type" value="Genomic_DNA"/>
</dbReference>
<protein>
    <recommendedName>
        <fullName evidence="3">Peptidase A2 domain-containing protein</fullName>
    </recommendedName>
</protein>
<dbReference type="Proteomes" id="UP000198211">
    <property type="component" value="Unassembled WGS sequence"/>
</dbReference>
<proteinExistence type="predicted"/>
<evidence type="ECO:0000313" key="2">
    <source>
        <dbReference type="Proteomes" id="UP000198211"/>
    </source>
</evidence>
<organism evidence="1 2">
    <name type="scientific">Phytophthora megakarya</name>
    <dbReference type="NCBI Taxonomy" id="4795"/>
    <lineage>
        <taxon>Eukaryota</taxon>
        <taxon>Sar</taxon>
        <taxon>Stramenopiles</taxon>
        <taxon>Oomycota</taxon>
        <taxon>Peronosporomycetes</taxon>
        <taxon>Peronosporales</taxon>
        <taxon>Peronosporaceae</taxon>
        <taxon>Phytophthora</taxon>
    </lineage>
</organism>
<accession>A0A225UZL1</accession>
<dbReference type="AlphaFoldDB" id="A0A225UZL1"/>
<gene>
    <name evidence="1" type="ORF">PHMEG_00031024</name>
</gene>
<comment type="caution">
    <text evidence="1">The sequence shown here is derived from an EMBL/GenBank/DDBJ whole genome shotgun (WGS) entry which is preliminary data.</text>
</comment>
<keyword evidence="2" id="KW-1185">Reference proteome</keyword>
<evidence type="ECO:0008006" key="3">
    <source>
        <dbReference type="Google" id="ProtNLM"/>
    </source>
</evidence>
<name>A0A225UZL1_9STRA</name>
<sequence>MDAKYLYAFTGKCEWPEDNNNEENQKNVEFNGECGTLLQKVVVDDWLMNICEAGEAAPMHAKTVTLLPEECMGWWSSQRFDLRLKMQALVRGAVNDVRTSILLDTGANVRIITTTLAQ</sequence>
<evidence type="ECO:0000313" key="1">
    <source>
        <dbReference type="EMBL" id="OWY98247.1"/>
    </source>
</evidence>
<reference evidence="2" key="1">
    <citation type="submission" date="2017-03" db="EMBL/GenBank/DDBJ databases">
        <title>Phytopthora megakarya and P. palmivora, two closely related causual agents of cacao black pod achieved similar genome size and gene model numbers by different mechanisms.</title>
        <authorList>
            <person name="Ali S."/>
            <person name="Shao J."/>
            <person name="Larry D.J."/>
            <person name="Kronmiller B."/>
            <person name="Shen D."/>
            <person name="Strem M.D."/>
            <person name="Melnick R.L."/>
            <person name="Guiltinan M.J."/>
            <person name="Tyler B.M."/>
            <person name="Meinhardt L.W."/>
            <person name="Bailey B.A."/>
        </authorList>
    </citation>
    <scope>NUCLEOTIDE SEQUENCE [LARGE SCALE GENOMIC DNA]</scope>
    <source>
        <strain evidence="2">zdho120</strain>
    </source>
</reference>